<keyword evidence="7" id="KW-0479">Metal-binding</keyword>
<name>A0A1U8AGY9_NELNU</name>
<evidence type="ECO:0000256" key="2">
    <source>
        <dbReference type="ARBA" id="ARBA00001947"/>
    </source>
</evidence>
<dbReference type="Gene3D" id="3.30.40.10">
    <property type="entry name" value="Zinc/RING finger domain, C3HC4 (zinc finger)"/>
    <property type="match status" value="1"/>
</dbReference>
<sequence>MGNTMPTPGRRRRRNPRKQDEQGEEREEQQREAEAEKLPCFTCEICIEPTPQDKKFKNKKRCSHPFCLDCISKFIDAKTDDNITAVKCPDLNCNKVLDPLSCRPILPARVFNKWCDLLCNATILKCERVYCPYPDCSELVLNECGGRVRKCECPNPNCKRLFCFRCKLPWHAGYRCDESGVTRDSNDLLIGQVVETKQWTRCPGCGHSVELLLGCPIVRCRCGTLFCHACGRKLSSHWCWCKRNLRNNLLFISLMLFVFFLLWMLLFRFRKFKA</sequence>
<dbReference type="PROSITE" id="PS51873">
    <property type="entry name" value="TRIAD"/>
    <property type="match status" value="1"/>
</dbReference>
<evidence type="ECO:0000256" key="1">
    <source>
        <dbReference type="ARBA" id="ARBA00001798"/>
    </source>
</evidence>
<dbReference type="SMART" id="SM00647">
    <property type="entry name" value="IBR"/>
    <property type="match status" value="1"/>
</dbReference>
<keyword evidence="11" id="KW-0862">Zinc</keyword>
<dbReference type="OMA" id="IICCACK"/>
<evidence type="ECO:0000256" key="5">
    <source>
        <dbReference type="ARBA" id="ARBA00012251"/>
    </source>
</evidence>
<dbReference type="InterPro" id="IPR044066">
    <property type="entry name" value="TRIAD_supradom"/>
</dbReference>
<dbReference type="SUPFAM" id="SSF57850">
    <property type="entry name" value="RING/U-box"/>
    <property type="match status" value="2"/>
</dbReference>
<dbReference type="PROSITE" id="PS00518">
    <property type="entry name" value="ZF_RING_1"/>
    <property type="match status" value="1"/>
</dbReference>
<dbReference type="EC" id="2.3.2.31" evidence="5"/>
<evidence type="ECO:0000256" key="9">
    <source>
        <dbReference type="ARBA" id="ARBA00022771"/>
    </source>
</evidence>
<comment type="cofactor">
    <cofactor evidence="2">
        <name>Zn(2+)</name>
        <dbReference type="ChEBI" id="CHEBI:29105"/>
    </cofactor>
</comment>
<dbReference type="InterPro" id="IPR002867">
    <property type="entry name" value="IBR_dom"/>
</dbReference>
<dbReference type="GO" id="GO:0000151">
    <property type="term" value="C:ubiquitin ligase complex"/>
    <property type="evidence" value="ECO:0000318"/>
    <property type="project" value="GO_Central"/>
</dbReference>
<evidence type="ECO:0000256" key="8">
    <source>
        <dbReference type="ARBA" id="ARBA00022737"/>
    </source>
</evidence>
<feature type="domain" description="RING-type" evidence="16">
    <location>
        <begin position="39"/>
        <end position="245"/>
    </location>
</feature>
<keyword evidence="9 12" id="KW-0863">Zinc-finger</keyword>
<evidence type="ECO:0000256" key="11">
    <source>
        <dbReference type="ARBA" id="ARBA00022833"/>
    </source>
</evidence>
<dbReference type="InterPro" id="IPR017907">
    <property type="entry name" value="Znf_RING_CS"/>
</dbReference>
<feature type="region of interest" description="Disordered" evidence="13">
    <location>
        <begin position="1"/>
        <end position="35"/>
    </location>
</feature>
<dbReference type="FunFam" id="3.30.40.10:FF:000230">
    <property type="entry name" value="RBR-type E3 ubiquitin transferase"/>
    <property type="match status" value="1"/>
</dbReference>
<comment type="similarity">
    <text evidence="4">Belongs to the RBR family. Ariadne subfamily.</text>
</comment>
<keyword evidence="17" id="KW-1185">Reference proteome</keyword>
<dbReference type="Proteomes" id="UP000189703">
    <property type="component" value="Unplaced"/>
</dbReference>
<proteinExistence type="inferred from homology"/>
<accession>A0A1U8AGY9</accession>
<dbReference type="InterPro" id="IPR031127">
    <property type="entry name" value="E3_UB_ligase_RBR"/>
</dbReference>
<feature type="domain" description="RING-type" evidence="15">
    <location>
        <begin position="43"/>
        <end position="89"/>
    </location>
</feature>
<evidence type="ECO:0000256" key="14">
    <source>
        <dbReference type="SAM" id="Phobius"/>
    </source>
</evidence>
<evidence type="ECO:0000256" key="7">
    <source>
        <dbReference type="ARBA" id="ARBA00022723"/>
    </source>
</evidence>
<dbReference type="GO" id="GO:0061630">
    <property type="term" value="F:ubiquitin protein ligase activity"/>
    <property type="evidence" value="ECO:0000318"/>
    <property type="project" value="GO_Central"/>
</dbReference>
<dbReference type="GO" id="GO:0031624">
    <property type="term" value="F:ubiquitin conjugating enzyme binding"/>
    <property type="evidence" value="ECO:0000318"/>
    <property type="project" value="GO_Central"/>
</dbReference>
<keyword evidence="14" id="KW-1133">Transmembrane helix</keyword>
<dbReference type="GO" id="GO:0006511">
    <property type="term" value="P:ubiquitin-dependent protein catabolic process"/>
    <property type="evidence" value="ECO:0000318"/>
    <property type="project" value="GO_Central"/>
</dbReference>
<dbReference type="eggNOG" id="KOG1812">
    <property type="taxonomic scope" value="Eukaryota"/>
</dbReference>
<dbReference type="InterPro" id="IPR001841">
    <property type="entry name" value="Znf_RING"/>
</dbReference>
<evidence type="ECO:0000256" key="13">
    <source>
        <dbReference type="SAM" id="MobiDB-lite"/>
    </source>
</evidence>
<organism evidence="17 18">
    <name type="scientific">Nelumbo nucifera</name>
    <name type="common">Sacred lotus</name>
    <dbReference type="NCBI Taxonomy" id="4432"/>
    <lineage>
        <taxon>Eukaryota</taxon>
        <taxon>Viridiplantae</taxon>
        <taxon>Streptophyta</taxon>
        <taxon>Embryophyta</taxon>
        <taxon>Tracheophyta</taxon>
        <taxon>Spermatophyta</taxon>
        <taxon>Magnoliopsida</taxon>
        <taxon>Proteales</taxon>
        <taxon>Nelumbonaceae</taxon>
        <taxon>Nelumbo</taxon>
    </lineage>
</organism>
<dbReference type="STRING" id="4432.A0A1U8AGY9"/>
<dbReference type="GeneID" id="104600460"/>
<evidence type="ECO:0000259" key="16">
    <source>
        <dbReference type="PROSITE" id="PS51873"/>
    </source>
</evidence>
<keyword evidence="8" id="KW-0677">Repeat</keyword>
<evidence type="ECO:0000259" key="15">
    <source>
        <dbReference type="PROSITE" id="PS50089"/>
    </source>
</evidence>
<evidence type="ECO:0000256" key="4">
    <source>
        <dbReference type="ARBA" id="ARBA00005884"/>
    </source>
</evidence>
<dbReference type="AlphaFoldDB" id="A0A1U8AGY9"/>
<dbReference type="InterPro" id="IPR013083">
    <property type="entry name" value="Znf_RING/FYVE/PHD"/>
</dbReference>
<evidence type="ECO:0000256" key="6">
    <source>
        <dbReference type="ARBA" id="ARBA00022679"/>
    </source>
</evidence>
<evidence type="ECO:0000313" key="18">
    <source>
        <dbReference type="RefSeq" id="XP_010261693.1"/>
    </source>
</evidence>
<dbReference type="PANTHER" id="PTHR11685">
    <property type="entry name" value="RBR FAMILY RING FINGER AND IBR DOMAIN-CONTAINING"/>
    <property type="match status" value="1"/>
</dbReference>
<dbReference type="OrthoDB" id="10009520at2759"/>
<dbReference type="GO" id="GO:0016567">
    <property type="term" value="P:protein ubiquitination"/>
    <property type="evidence" value="ECO:0007669"/>
    <property type="project" value="InterPro"/>
</dbReference>
<keyword evidence="6" id="KW-0808">Transferase</keyword>
<dbReference type="GO" id="GO:0008270">
    <property type="term" value="F:zinc ion binding"/>
    <property type="evidence" value="ECO:0007669"/>
    <property type="project" value="UniProtKB-KW"/>
</dbReference>
<dbReference type="InParanoid" id="A0A1U8AGY9"/>
<keyword evidence="10" id="KW-0833">Ubl conjugation pathway</keyword>
<protein>
    <recommendedName>
        <fullName evidence="5">RBR-type E3 ubiquitin transferase</fullName>
        <ecNumber evidence="5">2.3.2.31</ecNumber>
    </recommendedName>
</protein>
<dbReference type="Pfam" id="PF01485">
    <property type="entry name" value="IBR"/>
    <property type="match status" value="1"/>
</dbReference>
<evidence type="ECO:0000313" key="17">
    <source>
        <dbReference type="Proteomes" id="UP000189703"/>
    </source>
</evidence>
<evidence type="ECO:0000256" key="3">
    <source>
        <dbReference type="ARBA" id="ARBA00003976"/>
    </source>
</evidence>
<dbReference type="Gene3D" id="1.20.120.1750">
    <property type="match status" value="1"/>
</dbReference>
<evidence type="ECO:0000256" key="10">
    <source>
        <dbReference type="ARBA" id="ARBA00022786"/>
    </source>
</evidence>
<feature type="transmembrane region" description="Helical" evidence="14">
    <location>
        <begin position="249"/>
        <end position="269"/>
    </location>
</feature>
<reference evidence="18" key="1">
    <citation type="submission" date="2025-08" db="UniProtKB">
        <authorList>
            <consortium name="RefSeq"/>
        </authorList>
    </citation>
    <scope>IDENTIFICATION</scope>
</reference>
<keyword evidence="14" id="KW-0812">Transmembrane</keyword>
<evidence type="ECO:0000256" key="12">
    <source>
        <dbReference type="PROSITE-ProRule" id="PRU00175"/>
    </source>
</evidence>
<dbReference type="PROSITE" id="PS50089">
    <property type="entry name" value="ZF_RING_2"/>
    <property type="match status" value="1"/>
</dbReference>
<keyword evidence="14" id="KW-0472">Membrane</keyword>
<dbReference type="KEGG" id="nnu:104600460"/>
<comment type="catalytic activity">
    <reaction evidence="1">
        <text>[E2 ubiquitin-conjugating enzyme]-S-ubiquitinyl-L-cysteine + [acceptor protein]-L-lysine = [E2 ubiquitin-conjugating enzyme]-L-cysteine + [acceptor protein]-N(6)-ubiquitinyl-L-lysine.</text>
        <dbReference type="EC" id="2.3.2.31"/>
    </reaction>
</comment>
<dbReference type="GO" id="GO:0005737">
    <property type="term" value="C:cytoplasm"/>
    <property type="evidence" value="ECO:0000318"/>
    <property type="project" value="GO_Central"/>
</dbReference>
<gene>
    <name evidence="18" type="primary">LOC104600460</name>
</gene>
<comment type="function">
    <text evidence="3">Might act as an E3 ubiquitin-protein ligase, or as part of E3 complex, which accepts ubiquitin from specific E2 ubiquitin-conjugating enzymes and then transfers it to substrates.</text>
</comment>
<dbReference type="RefSeq" id="XP_010261693.1">
    <property type="nucleotide sequence ID" value="XM_010263391.2"/>
</dbReference>